<feature type="compositionally biased region" description="Low complexity" evidence="2">
    <location>
        <begin position="79"/>
        <end position="115"/>
    </location>
</feature>
<evidence type="ECO:0000313" key="4">
    <source>
        <dbReference type="Proteomes" id="UP000722791"/>
    </source>
</evidence>
<feature type="compositionally biased region" description="Low complexity" evidence="2">
    <location>
        <begin position="393"/>
        <end position="409"/>
    </location>
</feature>
<feature type="region of interest" description="Disordered" evidence="2">
    <location>
        <begin position="573"/>
        <end position="676"/>
    </location>
</feature>
<feature type="compositionally biased region" description="Polar residues" evidence="2">
    <location>
        <begin position="1114"/>
        <end position="1124"/>
    </location>
</feature>
<feature type="compositionally biased region" description="Low complexity" evidence="2">
    <location>
        <begin position="821"/>
        <end position="839"/>
    </location>
</feature>
<feature type="coiled-coil region" evidence="1">
    <location>
        <begin position="705"/>
        <end position="764"/>
    </location>
</feature>
<feature type="compositionally biased region" description="Gly residues" evidence="2">
    <location>
        <begin position="311"/>
        <end position="320"/>
    </location>
</feature>
<feature type="compositionally biased region" description="Low complexity" evidence="2">
    <location>
        <begin position="545"/>
        <end position="560"/>
    </location>
</feature>
<feature type="compositionally biased region" description="Polar residues" evidence="2">
    <location>
        <begin position="628"/>
        <end position="651"/>
    </location>
</feature>
<feature type="compositionally biased region" description="Low complexity" evidence="2">
    <location>
        <begin position="653"/>
        <end position="664"/>
    </location>
</feature>
<feature type="compositionally biased region" description="Polar residues" evidence="2">
    <location>
        <begin position="598"/>
        <end position="608"/>
    </location>
</feature>
<protein>
    <submittedName>
        <fullName evidence="3">Uncharacterized protein</fullName>
    </submittedName>
</protein>
<feature type="compositionally biased region" description="Low complexity" evidence="2">
    <location>
        <begin position="485"/>
        <end position="525"/>
    </location>
</feature>
<evidence type="ECO:0000313" key="3">
    <source>
        <dbReference type="EMBL" id="GIM03445.1"/>
    </source>
</evidence>
<name>A0A8J4GAN9_9CHLO</name>
<organism evidence="3 4">
    <name type="scientific">Volvox reticuliferus</name>
    <dbReference type="NCBI Taxonomy" id="1737510"/>
    <lineage>
        <taxon>Eukaryota</taxon>
        <taxon>Viridiplantae</taxon>
        <taxon>Chlorophyta</taxon>
        <taxon>core chlorophytes</taxon>
        <taxon>Chlorophyceae</taxon>
        <taxon>CS clade</taxon>
        <taxon>Chlamydomonadales</taxon>
        <taxon>Volvocaceae</taxon>
        <taxon>Volvox</taxon>
    </lineage>
</organism>
<proteinExistence type="predicted"/>
<dbReference type="Proteomes" id="UP000722791">
    <property type="component" value="Unassembled WGS sequence"/>
</dbReference>
<feature type="region of interest" description="Disordered" evidence="2">
    <location>
        <begin position="800"/>
        <end position="863"/>
    </location>
</feature>
<feature type="compositionally biased region" description="Gly residues" evidence="2">
    <location>
        <begin position="166"/>
        <end position="175"/>
    </location>
</feature>
<feature type="region of interest" description="Disordered" evidence="2">
    <location>
        <begin position="1083"/>
        <end position="1224"/>
    </location>
</feature>
<accession>A0A8J4GAN9</accession>
<gene>
    <name evidence="3" type="ORF">Vretimale_8221</name>
</gene>
<feature type="compositionally biased region" description="Basic residues" evidence="2">
    <location>
        <begin position="800"/>
        <end position="811"/>
    </location>
</feature>
<evidence type="ECO:0000256" key="1">
    <source>
        <dbReference type="SAM" id="Coils"/>
    </source>
</evidence>
<reference evidence="3" key="1">
    <citation type="journal article" date="2021" name="Proc. Natl. Acad. Sci. U.S.A.">
        <title>Three genomes in the algal genus Volvox reveal the fate of a haploid sex-determining region after a transition to homothallism.</title>
        <authorList>
            <person name="Yamamoto K."/>
            <person name="Hamaji T."/>
            <person name="Kawai-Toyooka H."/>
            <person name="Matsuzaki R."/>
            <person name="Takahashi F."/>
            <person name="Nishimura Y."/>
            <person name="Kawachi M."/>
            <person name="Noguchi H."/>
            <person name="Minakuchi Y."/>
            <person name="Umen J.G."/>
            <person name="Toyoda A."/>
            <person name="Nozaki H."/>
        </authorList>
    </citation>
    <scope>NUCLEOTIDE SEQUENCE</scope>
    <source>
        <strain evidence="3">NIES-3785</strain>
    </source>
</reference>
<feature type="compositionally biased region" description="Gly residues" evidence="2">
    <location>
        <begin position="188"/>
        <end position="198"/>
    </location>
</feature>
<feature type="region of interest" description="Disordered" evidence="2">
    <location>
        <begin position="279"/>
        <end position="561"/>
    </location>
</feature>
<dbReference type="AlphaFoldDB" id="A0A8J4GAN9"/>
<feature type="region of interest" description="Disordered" evidence="2">
    <location>
        <begin position="1"/>
        <end position="48"/>
    </location>
</feature>
<evidence type="ECO:0000256" key="2">
    <source>
        <dbReference type="SAM" id="MobiDB-lite"/>
    </source>
</evidence>
<dbReference type="EMBL" id="BNCQ01000014">
    <property type="protein sequence ID" value="GIM03445.1"/>
    <property type="molecule type" value="Genomic_DNA"/>
</dbReference>
<comment type="caution">
    <text evidence="3">The sequence shown here is derived from an EMBL/GenBank/DDBJ whole genome shotgun (WGS) entry which is preliminary data.</text>
</comment>
<feature type="region of interest" description="Disordered" evidence="2">
    <location>
        <begin position="77"/>
        <end position="240"/>
    </location>
</feature>
<feature type="compositionally biased region" description="Low complexity" evidence="2">
    <location>
        <begin position="615"/>
        <end position="627"/>
    </location>
</feature>
<feature type="compositionally biased region" description="Low complexity" evidence="2">
    <location>
        <begin position="573"/>
        <end position="590"/>
    </location>
</feature>
<keyword evidence="1" id="KW-0175">Coiled coil</keyword>
<sequence length="1224" mass="124022">MEYAEYDTEVRFSRSYQSSFDEPDSPPRSRTDLDNLGDSDADSDPGILGTLTSILVGGVTELLTDFSPHIANQPVERYASSTSSSTATSTTTTTTATATTASSSRASSAHPLSTSQRRGSRPQLPEPMTHGRRGDAGWNSFVGPGREARQRAAAASAAPLSTIDSGAGGPPGAGGSKAAINLSKSSLNGGGEGEGGGWMFPPQRRSQPMATPAAPNRSRESGSGDMAPANSLVGSPTAGSSSGGLLGVMFSGISSLSQRATDLLTQLDHDFETIFNGVLDEEQGTASTGADSDSDPRVGPVDQSHRREKSGSGGGSGGVSGTETGTVARPSALHREGGRLGRNIAPGKDSSGSGTLRALSGGAGMSGAQKKLAGGRTVTAEVASTAGKPPPVGRSSAARSAGGRAAAIAGGHGGSTAAGRSRREDNVRFSSGGGGDLWNEPSDDEDNWGWGARESKTGRIATQAGSSGIAGVALPSPAQQSPAHARALPEAVAATAAASTSPPAGPQSFVVPSTSAVPSSAAPSKSLRRSGGRNVGGEASVGATSAASLTSMSSVRSSRSGARKLFVIRPSATAASANAAADRADTAASGGSLGTGTRPSDSGSTSAFQGAPIGSAASLPKQAAASATTEPHPTTAGSQMSSPQSKQSFAGSPQPQRQVRQTQPTRDDPGSTAAPAAAVATAAATAAQTEAVVAATAVADGVVLVAEAKAAAAAMAAAAESVQRELSKQLDEARRCANAAEARCTELQQQLEAEAAEAARLKSVTELMQTQLEASRLRFEELLTEHTYLRATATATHLHLHHQPHPHHRHQPVAMADAACSPTRAASPAAVSPPAGRASDQMPAGRQGSGDQSRRPSISGGGSDELVEATLVAQLTAALADKARLWRENDILTRQLESLQELLSYTAQQASYAHADGCNGDEEDHYIMGASAHETYDPSDWQFGNAMMTQATAPPPPSVVLETAGGPTAAAGAGFSSSSPISCESLGAYGDLLYNLGDGRSPERCASELSELPSWGVQARAGGDAVGGGSAADGAVFAEGLADEGRRSVARDMSALPAGACSAADVMGPPVAAAATGAATQISLESPGCGPQRPDQPSRGAKQLTQGAEPRQTAAINHQSQQVLQGDMHEGRTGQMEEDQQQGGQQRPLPLPPPLQEQQQDEPQRELPSPPAKPPVRTGSYPDGWEVLDEQGEVVAPQQQHGGGSESDRGTVRVATVPSGGFRR</sequence>